<gene>
    <name evidence="2" type="ORF">EHQ17_02020</name>
</gene>
<proteinExistence type="predicted"/>
<keyword evidence="1" id="KW-1133">Transmembrane helix</keyword>
<dbReference type="EMBL" id="RQFA01000010">
    <property type="protein sequence ID" value="TGK38441.1"/>
    <property type="molecule type" value="Genomic_DNA"/>
</dbReference>
<dbReference type="RefSeq" id="WP_135594992.1">
    <property type="nucleotide sequence ID" value="NZ_RQEZ01000088.1"/>
</dbReference>
<evidence type="ECO:0000313" key="3">
    <source>
        <dbReference type="Proteomes" id="UP000298277"/>
    </source>
</evidence>
<keyword evidence="1" id="KW-0812">Transmembrane</keyword>
<dbReference type="Proteomes" id="UP000298277">
    <property type="component" value="Unassembled WGS sequence"/>
</dbReference>
<accession>A0A5F1YIK1</accession>
<evidence type="ECO:0000313" key="2">
    <source>
        <dbReference type="EMBL" id="TGK38441.1"/>
    </source>
</evidence>
<reference evidence="2" key="1">
    <citation type="journal article" date="2019" name="PLoS Negl. Trop. Dis.">
        <title>Revisiting the worldwide diversity of Leptospira species in the environment.</title>
        <authorList>
            <person name="Vincent A.T."/>
            <person name="Schiettekatte O."/>
            <person name="Bourhy P."/>
            <person name="Veyrier F.J."/>
            <person name="Picardeau M."/>
        </authorList>
    </citation>
    <scope>NUCLEOTIDE SEQUENCE [LARGE SCALE GENOMIC DNA]</scope>
    <source>
        <strain evidence="2">201800299</strain>
    </source>
</reference>
<name>A0A5F1YIK1_9LEPT</name>
<organism evidence="2 3">
    <name type="scientific">Leptospira gomenensis</name>
    <dbReference type="NCBI Taxonomy" id="2484974"/>
    <lineage>
        <taxon>Bacteria</taxon>
        <taxon>Pseudomonadati</taxon>
        <taxon>Spirochaetota</taxon>
        <taxon>Spirochaetia</taxon>
        <taxon>Leptospirales</taxon>
        <taxon>Leptospiraceae</taxon>
        <taxon>Leptospira</taxon>
    </lineage>
</organism>
<keyword evidence="1" id="KW-0472">Membrane</keyword>
<feature type="transmembrane region" description="Helical" evidence="1">
    <location>
        <begin position="127"/>
        <end position="149"/>
    </location>
</feature>
<comment type="caution">
    <text evidence="2">The sequence shown here is derived from an EMBL/GenBank/DDBJ whole genome shotgun (WGS) entry which is preliminary data.</text>
</comment>
<dbReference type="OrthoDB" id="9932864at2"/>
<protein>
    <submittedName>
        <fullName evidence="2">Uncharacterized protein</fullName>
    </submittedName>
</protein>
<dbReference type="AlphaFoldDB" id="A0A5F1YIK1"/>
<sequence>MHLYFLMIFFAALPAWFLSTLEGWITVDCTRAAVSSPMECTVGERFAFSSRNTRYATWKARSASLHRHDRRGSSVSYQLVLSTASGEVPVLRSSTGSDKIERIARDLNAAIGAGSTRFSAEAPPDSLFWFASFLVFLFAGVGALIALVGKRSGKS</sequence>
<evidence type="ECO:0000256" key="1">
    <source>
        <dbReference type="SAM" id="Phobius"/>
    </source>
</evidence>
<keyword evidence="3" id="KW-1185">Reference proteome</keyword>